<dbReference type="PRINTS" id="PR00449">
    <property type="entry name" value="RASTRNSFRMNG"/>
</dbReference>
<evidence type="ECO:0000256" key="1">
    <source>
        <dbReference type="ARBA" id="ARBA00008344"/>
    </source>
</evidence>
<accession>F6Y790</accession>
<keyword evidence="3" id="KW-0547">Nucleotide-binding</keyword>
<proteinExistence type="inferred from homology"/>
<dbReference type="SMART" id="SM00173">
    <property type="entry name" value="RAS"/>
    <property type="match status" value="1"/>
</dbReference>
<dbReference type="Proteomes" id="UP000008144">
    <property type="component" value="Unassembled WGS sequence"/>
</dbReference>
<dbReference type="HOGENOM" id="CLU_041217_9_7_1"/>
<dbReference type="PANTHER" id="PTHR45704">
    <property type="entry name" value="RAS-LIKE FAMILY MEMBER 11"/>
    <property type="match status" value="1"/>
</dbReference>
<sequence length="207" mass="23640">MNIQRGRAISVSSALANLPRPNSIRRSLSSQSFPRSIRVVVLGAGGVGKTAMAVRFVTKRFIGDYDPNLETIYRHTAVVDDEVVNFEIMDTAGQQDEESLALEDKCRWGEAFIFVYDVTDKYSFVELDRLKFVASYAHSKSRLSFTPCWGLVGNKSDLADHERIISIEEGRERARDLRCHIFREISVKESMYEAGEVFEDLWREFSK</sequence>
<dbReference type="Gene3D" id="3.40.50.300">
    <property type="entry name" value="P-loop containing nucleotide triphosphate hydrolases"/>
    <property type="match status" value="1"/>
</dbReference>
<dbReference type="AlphaFoldDB" id="F6Y790"/>
<dbReference type="SMART" id="SM00174">
    <property type="entry name" value="RHO"/>
    <property type="match status" value="1"/>
</dbReference>
<name>F6Y790_CIOIN</name>
<comment type="catalytic activity">
    <reaction evidence="5">
        <text>GTP + H2O = GDP + phosphate + H(+)</text>
        <dbReference type="Rhea" id="RHEA:19669"/>
        <dbReference type="ChEBI" id="CHEBI:15377"/>
        <dbReference type="ChEBI" id="CHEBI:15378"/>
        <dbReference type="ChEBI" id="CHEBI:37565"/>
        <dbReference type="ChEBI" id="CHEBI:43474"/>
        <dbReference type="ChEBI" id="CHEBI:58189"/>
        <dbReference type="EC" id="3.6.5.2"/>
    </reaction>
</comment>
<dbReference type="GO" id="GO:0003925">
    <property type="term" value="F:G protein activity"/>
    <property type="evidence" value="ECO:0007669"/>
    <property type="project" value="UniProtKB-EC"/>
</dbReference>
<dbReference type="InParanoid" id="F6Y790"/>
<dbReference type="GO" id="GO:0005525">
    <property type="term" value="F:GTP binding"/>
    <property type="evidence" value="ECO:0007669"/>
    <property type="project" value="InterPro"/>
</dbReference>
<dbReference type="STRING" id="7719.ENSCINP00000026772"/>
<dbReference type="SMART" id="SM00175">
    <property type="entry name" value="RAB"/>
    <property type="match status" value="1"/>
</dbReference>
<evidence type="ECO:0000256" key="5">
    <source>
        <dbReference type="ARBA" id="ARBA00048098"/>
    </source>
</evidence>
<reference evidence="6" key="3">
    <citation type="submission" date="2025-09" db="UniProtKB">
        <authorList>
            <consortium name="Ensembl"/>
        </authorList>
    </citation>
    <scope>IDENTIFICATION</scope>
</reference>
<dbReference type="PROSITE" id="PS51419">
    <property type="entry name" value="RAB"/>
    <property type="match status" value="1"/>
</dbReference>
<dbReference type="InterPro" id="IPR001806">
    <property type="entry name" value="Small_GTPase"/>
</dbReference>
<dbReference type="EC" id="3.6.5.2" evidence="2"/>
<protein>
    <recommendedName>
        <fullName evidence="2">small monomeric GTPase</fullName>
        <ecNumber evidence="2">3.6.5.2</ecNumber>
    </recommendedName>
</protein>
<reference evidence="6" key="2">
    <citation type="submission" date="2025-08" db="UniProtKB">
        <authorList>
            <consortium name="Ensembl"/>
        </authorList>
    </citation>
    <scope>IDENTIFICATION</scope>
</reference>
<dbReference type="SUPFAM" id="SSF52540">
    <property type="entry name" value="P-loop containing nucleoside triphosphate hydrolases"/>
    <property type="match status" value="1"/>
</dbReference>
<evidence type="ECO:0000256" key="4">
    <source>
        <dbReference type="ARBA" id="ARBA00022801"/>
    </source>
</evidence>
<evidence type="ECO:0000256" key="3">
    <source>
        <dbReference type="ARBA" id="ARBA00022741"/>
    </source>
</evidence>
<dbReference type="InterPro" id="IPR027417">
    <property type="entry name" value="P-loop_NTPase"/>
</dbReference>
<organism evidence="6 7">
    <name type="scientific">Ciona intestinalis</name>
    <name type="common">Transparent sea squirt</name>
    <name type="synonym">Ascidia intestinalis</name>
    <dbReference type="NCBI Taxonomy" id="7719"/>
    <lineage>
        <taxon>Eukaryota</taxon>
        <taxon>Metazoa</taxon>
        <taxon>Chordata</taxon>
        <taxon>Tunicata</taxon>
        <taxon>Ascidiacea</taxon>
        <taxon>Phlebobranchia</taxon>
        <taxon>Cionidae</taxon>
        <taxon>Ciona</taxon>
    </lineage>
</organism>
<keyword evidence="7" id="KW-1185">Reference proteome</keyword>
<comment type="similarity">
    <text evidence="1">Belongs to the small GTPase superfamily. Ras family.</text>
</comment>
<dbReference type="GeneTree" id="ENSGT00940000164949"/>
<dbReference type="OMA" id="WGEAFIF"/>
<keyword evidence="4" id="KW-0378">Hydrolase</keyword>
<evidence type="ECO:0000256" key="2">
    <source>
        <dbReference type="ARBA" id="ARBA00011984"/>
    </source>
</evidence>
<dbReference type="PROSITE" id="PS51421">
    <property type="entry name" value="RAS"/>
    <property type="match status" value="1"/>
</dbReference>
<evidence type="ECO:0000313" key="7">
    <source>
        <dbReference type="Proteomes" id="UP000008144"/>
    </source>
</evidence>
<dbReference type="Pfam" id="PF00071">
    <property type="entry name" value="Ras"/>
    <property type="match status" value="1"/>
</dbReference>
<dbReference type="Ensembl" id="ENSCINT00000027018.1">
    <property type="protein sequence ID" value="ENSCINP00000026772.1"/>
    <property type="gene ID" value="ENSCING00000014922.1"/>
</dbReference>
<evidence type="ECO:0000313" key="6">
    <source>
        <dbReference type="Ensembl" id="ENSCINP00000026772.1"/>
    </source>
</evidence>
<dbReference type="InterPro" id="IPR051065">
    <property type="entry name" value="Ras-related_GTPase"/>
</dbReference>
<reference evidence="7" key="1">
    <citation type="journal article" date="2002" name="Science">
        <title>The draft genome of Ciona intestinalis: insights into chordate and vertebrate origins.</title>
        <authorList>
            <person name="Dehal P."/>
            <person name="Satou Y."/>
            <person name="Campbell R.K."/>
            <person name="Chapman J."/>
            <person name="Degnan B."/>
            <person name="De Tomaso A."/>
            <person name="Davidson B."/>
            <person name="Di Gregorio A."/>
            <person name="Gelpke M."/>
            <person name="Goodstein D.M."/>
            <person name="Harafuji N."/>
            <person name="Hastings K.E."/>
            <person name="Ho I."/>
            <person name="Hotta K."/>
            <person name="Huang W."/>
            <person name="Kawashima T."/>
            <person name="Lemaire P."/>
            <person name="Martinez D."/>
            <person name="Meinertzhagen I.A."/>
            <person name="Necula S."/>
            <person name="Nonaka M."/>
            <person name="Putnam N."/>
            <person name="Rash S."/>
            <person name="Saiga H."/>
            <person name="Satake M."/>
            <person name="Terry A."/>
            <person name="Yamada L."/>
            <person name="Wang H.G."/>
            <person name="Awazu S."/>
            <person name="Azumi K."/>
            <person name="Boore J."/>
            <person name="Branno M."/>
            <person name="Chin-Bow S."/>
            <person name="DeSantis R."/>
            <person name="Doyle S."/>
            <person name="Francino P."/>
            <person name="Keys D.N."/>
            <person name="Haga S."/>
            <person name="Hayashi H."/>
            <person name="Hino K."/>
            <person name="Imai K.S."/>
            <person name="Inaba K."/>
            <person name="Kano S."/>
            <person name="Kobayashi K."/>
            <person name="Kobayashi M."/>
            <person name="Lee B.I."/>
            <person name="Makabe K.W."/>
            <person name="Manohar C."/>
            <person name="Matassi G."/>
            <person name="Medina M."/>
            <person name="Mochizuki Y."/>
            <person name="Mount S."/>
            <person name="Morishita T."/>
            <person name="Miura S."/>
            <person name="Nakayama A."/>
            <person name="Nishizaka S."/>
            <person name="Nomoto H."/>
            <person name="Ohta F."/>
            <person name="Oishi K."/>
            <person name="Rigoutsos I."/>
            <person name="Sano M."/>
            <person name="Sasaki A."/>
            <person name="Sasakura Y."/>
            <person name="Shoguchi E."/>
            <person name="Shin-i T."/>
            <person name="Spagnuolo A."/>
            <person name="Stainier D."/>
            <person name="Suzuki M.M."/>
            <person name="Tassy O."/>
            <person name="Takatori N."/>
            <person name="Tokuoka M."/>
            <person name="Yagi K."/>
            <person name="Yoshizaki F."/>
            <person name="Wada S."/>
            <person name="Zhang C."/>
            <person name="Hyatt P.D."/>
            <person name="Larimer F."/>
            <person name="Detter C."/>
            <person name="Doggett N."/>
            <person name="Glavina T."/>
            <person name="Hawkins T."/>
            <person name="Richardson P."/>
            <person name="Lucas S."/>
            <person name="Kohara Y."/>
            <person name="Levine M."/>
            <person name="Satoh N."/>
            <person name="Rokhsar D.S."/>
        </authorList>
    </citation>
    <scope>NUCLEOTIDE SEQUENCE [LARGE SCALE GENOMIC DNA]</scope>
</reference>